<sequence length="77" mass="9118">MVIKVVEKRIHLFLFAFAPNELWVVLFLDNYWMEMSVKKGFEDSGIDRLNEKNQGCTNHQDLNKNLFYLAIKQVVNI</sequence>
<reference evidence="2 3" key="1">
    <citation type="submission" date="2018-06" db="EMBL/GenBank/DDBJ databases">
        <title>Freshwater and sediment microbial communities from various areas in North America, analyzing microbe dynamics in response to fracking.</title>
        <authorList>
            <person name="Lamendella R."/>
        </authorList>
    </citation>
    <scope>NUCLEOTIDE SEQUENCE [LARGE SCALE GENOMIC DNA]</scope>
    <source>
        <strain evidence="2 3">97B</strain>
    </source>
</reference>
<keyword evidence="1" id="KW-0812">Transmembrane</keyword>
<feature type="transmembrane region" description="Helical" evidence="1">
    <location>
        <begin position="12"/>
        <end position="33"/>
    </location>
</feature>
<accession>A0A366ESJ9</accession>
<evidence type="ECO:0000313" key="2">
    <source>
        <dbReference type="EMBL" id="RBP04499.1"/>
    </source>
</evidence>
<keyword evidence="1" id="KW-0472">Membrane</keyword>
<gene>
    <name evidence="2" type="ORF">DET59_106291</name>
</gene>
<dbReference type="AlphaFoldDB" id="A0A366ESJ9"/>
<organism evidence="2 3">
    <name type="scientific">Rossellomorea aquimaris</name>
    <dbReference type="NCBI Taxonomy" id="189382"/>
    <lineage>
        <taxon>Bacteria</taxon>
        <taxon>Bacillati</taxon>
        <taxon>Bacillota</taxon>
        <taxon>Bacilli</taxon>
        <taxon>Bacillales</taxon>
        <taxon>Bacillaceae</taxon>
        <taxon>Rossellomorea</taxon>
    </lineage>
</organism>
<proteinExistence type="predicted"/>
<dbReference type="EMBL" id="QNRJ01000006">
    <property type="protein sequence ID" value="RBP04499.1"/>
    <property type="molecule type" value="Genomic_DNA"/>
</dbReference>
<protein>
    <submittedName>
        <fullName evidence="2">Uncharacterized protein</fullName>
    </submittedName>
</protein>
<evidence type="ECO:0000256" key="1">
    <source>
        <dbReference type="SAM" id="Phobius"/>
    </source>
</evidence>
<comment type="caution">
    <text evidence="2">The sequence shown here is derived from an EMBL/GenBank/DDBJ whole genome shotgun (WGS) entry which is preliminary data.</text>
</comment>
<name>A0A366ESJ9_9BACI</name>
<dbReference type="Proteomes" id="UP000252118">
    <property type="component" value="Unassembled WGS sequence"/>
</dbReference>
<evidence type="ECO:0000313" key="3">
    <source>
        <dbReference type="Proteomes" id="UP000252118"/>
    </source>
</evidence>
<keyword evidence="1" id="KW-1133">Transmembrane helix</keyword>